<accession>A0ABS4FK40</accession>
<keyword evidence="8" id="KW-0175">Coiled coil</keyword>
<dbReference type="PANTHER" id="PTHR46494:SF2">
    <property type="entry name" value="MAGNESIUM TRANSPORT PROTEIN CORA"/>
    <property type="match status" value="1"/>
</dbReference>
<feature type="coiled-coil region" evidence="8">
    <location>
        <begin position="214"/>
        <end position="241"/>
    </location>
</feature>
<keyword evidence="5 9" id="KW-0812">Transmembrane</keyword>
<organism evidence="10 11">
    <name type="scientific">Paenibacillus lactis</name>
    <dbReference type="NCBI Taxonomy" id="228574"/>
    <lineage>
        <taxon>Bacteria</taxon>
        <taxon>Bacillati</taxon>
        <taxon>Bacillota</taxon>
        <taxon>Bacilli</taxon>
        <taxon>Bacillales</taxon>
        <taxon>Paenibacillaceae</taxon>
        <taxon>Paenibacillus</taxon>
    </lineage>
</organism>
<protein>
    <submittedName>
        <fullName evidence="10">Mg2+ and Co2+ transporter CorA</fullName>
    </submittedName>
</protein>
<keyword evidence="11" id="KW-1185">Reference proteome</keyword>
<evidence type="ECO:0000256" key="8">
    <source>
        <dbReference type="SAM" id="Coils"/>
    </source>
</evidence>
<feature type="transmembrane region" description="Helical" evidence="9">
    <location>
        <begin position="257"/>
        <end position="276"/>
    </location>
</feature>
<name>A0ABS4FK40_9BACL</name>
<dbReference type="CDD" id="cd12821">
    <property type="entry name" value="EcCorA_ZntB-like"/>
    <property type="match status" value="1"/>
</dbReference>
<comment type="subcellular location">
    <subcellularLocation>
        <location evidence="1">Cell membrane</location>
        <topology evidence="1">Multi-pass membrane protein</topology>
    </subcellularLocation>
</comment>
<sequence length="327" mass="38371">MMLRPDQSDGRDVYSFAGGWTWFDVRTNDWLSPWIGELRMQYPYSGEWFDLASSLKGRNYLSVRFKGGVEPVLMGTMLYHVTEGAPQVSRSEQFYFYVEDGILITVNLDDYTRSAMAEEDRRSMLHQCERPIDGLCVLARTILHYFHEGMDRFEGNLRLVEQDMQKHNRRSLLDRILTARFELLDWNNLFIPFQELIAAMKEGYHDSLEGSRSFQQLRHRVERLEQLFRHYEREIDTLVSIDDAVSSFRGNEIMKTLTIFTVVFTPPTVIGGIWGMNFENLPTIKTSWGFTVIILITLIWMSGIYLWMRSKGWTGDLLRVKSRDKNI</sequence>
<dbReference type="Pfam" id="PF01544">
    <property type="entry name" value="CorA"/>
    <property type="match status" value="1"/>
</dbReference>
<dbReference type="InterPro" id="IPR045863">
    <property type="entry name" value="CorA_TM1_TM2"/>
</dbReference>
<keyword evidence="3" id="KW-0813">Transport</keyword>
<evidence type="ECO:0000256" key="1">
    <source>
        <dbReference type="ARBA" id="ARBA00004651"/>
    </source>
</evidence>
<evidence type="ECO:0000256" key="5">
    <source>
        <dbReference type="ARBA" id="ARBA00022692"/>
    </source>
</evidence>
<keyword evidence="7 9" id="KW-0472">Membrane</keyword>
<evidence type="ECO:0000256" key="2">
    <source>
        <dbReference type="ARBA" id="ARBA00009765"/>
    </source>
</evidence>
<keyword evidence="6 9" id="KW-1133">Transmembrane helix</keyword>
<dbReference type="InterPro" id="IPR045861">
    <property type="entry name" value="CorA_cytoplasmic_dom"/>
</dbReference>
<evidence type="ECO:0000256" key="9">
    <source>
        <dbReference type="SAM" id="Phobius"/>
    </source>
</evidence>
<reference evidence="10 11" key="1">
    <citation type="submission" date="2021-03" db="EMBL/GenBank/DDBJ databases">
        <title>Genomic Encyclopedia of Type Strains, Phase IV (KMG-IV): sequencing the most valuable type-strain genomes for metagenomic binning, comparative biology and taxonomic classification.</title>
        <authorList>
            <person name="Goeker M."/>
        </authorList>
    </citation>
    <scope>NUCLEOTIDE SEQUENCE [LARGE SCALE GENOMIC DNA]</scope>
    <source>
        <strain evidence="10 11">DSM 15596</strain>
    </source>
</reference>
<evidence type="ECO:0000256" key="7">
    <source>
        <dbReference type="ARBA" id="ARBA00023136"/>
    </source>
</evidence>
<dbReference type="Gene3D" id="1.20.58.340">
    <property type="entry name" value="Magnesium transport protein CorA, transmembrane region"/>
    <property type="match status" value="2"/>
</dbReference>
<dbReference type="PANTHER" id="PTHR46494">
    <property type="entry name" value="CORA FAMILY METAL ION TRANSPORTER (EUROFUNG)"/>
    <property type="match status" value="1"/>
</dbReference>
<dbReference type="EMBL" id="JAGGKI010000027">
    <property type="protein sequence ID" value="MBP1896619.1"/>
    <property type="molecule type" value="Genomic_DNA"/>
</dbReference>
<evidence type="ECO:0000256" key="4">
    <source>
        <dbReference type="ARBA" id="ARBA00022475"/>
    </source>
</evidence>
<gene>
    <name evidence="10" type="ORF">J2Z18_005751</name>
</gene>
<evidence type="ECO:0000313" key="11">
    <source>
        <dbReference type="Proteomes" id="UP000706926"/>
    </source>
</evidence>
<dbReference type="Proteomes" id="UP000706926">
    <property type="component" value="Unassembled WGS sequence"/>
</dbReference>
<dbReference type="SUPFAM" id="SSF144083">
    <property type="entry name" value="Magnesium transport protein CorA, transmembrane region"/>
    <property type="match status" value="1"/>
</dbReference>
<proteinExistence type="inferred from homology"/>
<feature type="transmembrane region" description="Helical" evidence="9">
    <location>
        <begin position="288"/>
        <end position="308"/>
    </location>
</feature>
<comment type="similarity">
    <text evidence="2">Belongs to the CorA metal ion transporter (MIT) (TC 1.A.35) family.</text>
</comment>
<dbReference type="InterPro" id="IPR002523">
    <property type="entry name" value="MgTranspt_CorA/ZnTranspt_ZntB"/>
</dbReference>
<evidence type="ECO:0000256" key="6">
    <source>
        <dbReference type="ARBA" id="ARBA00022989"/>
    </source>
</evidence>
<dbReference type="SUPFAM" id="SSF143865">
    <property type="entry name" value="CorA soluble domain-like"/>
    <property type="match status" value="1"/>
</dbReference>
<keyword evidence="4" id="KW-1003">Cell membrane</keyword>
<comment type="caution">
    <text evidence="10">The sequence shown here is derived from an EMBL/GenBank/DDBJ whole genome shotgun (WGS) entry which is preliminary data.</text>
</comment>
<evidence type="ECO:0000313" key="10">
    <source>
        <dbReference type="EMBL" id="MBP1896619.1"/>
    </source>
</evidence>
<evidence type="ECO:0000256" key="3">
    <source>
        <dbReference type="ARBA" id="ARBA00022448"/>
    </source>
</evidence>